<evidence type="ECO:0000256" key="2">
    <source>
        <dbReference type="ARBA" id="ARBA00022898"/>
    </source>
</evidence>
<dbReference type="OrthoDB" id="9805807at2"/>
<dbReference type="EMBL" id="FOQU01000004">
    <property type="protein sequence ID" value="SFI86413.1"/>
    <property type="molecule type" value="Genomic_DNA"/>
</dbReference>
<dbReference type="InterPro" id="IPR015424">
    <property type="entry name" value="PyrdxlP-dep_Trfase"/>
</dbReference>
<dbReference type="CDD" id="cd00614">
    <property type="entry name" value="CGS_like"/>
    <property type="match status" value="1"/>
</dbReference>
<dbReference type="GO" id="GO:0071268">
    <property type="term" value="P:homocysteine biosynthetic process"/>
    <property type="evidence" value="ECO:0007669"/>
    <property type="project" value="InterPro"/>
</dbReference>
<keyword evidence="3" id="KW-0486">Methionine biosynthesis</keyword>
<evidence type="ECO:0000256" key="5">
    <source>
        <dbReference type="RuleBase" id="RU362118"/>
    </source>
</evidence>
<dbReference type="InterPro" id="IPR054542">
    <property type="entry name" value="Cys_met_metab_PP"/>
</dbReference>
<keyword evidence="2 3" id="KW-0663">Pyridoxal phosphate</keyword>
<dbReference type="InterPro" id="IPR000277">
    <property type="entry name" value="Cys/Met-Metab_PyrdxlP-dep_enz"/>
</dbReference>
<protein>
    <recommendedName>
        <fullName evidence="3">O-succinylhomoserine sulfhydrylase</fullName>
        <shortName evidence="3">OSH sulfhydrylase</shortName>
        <shortName evidence="3">OSHS sulfhydrylase</shortName>
        <ecNumber evidence="3">2.5.1.-</ecNumber>
    </recommendedName>
</protein>
<feature type="modified residue" description="N6-(pyridoxal phosphate)lysine" evidence="3 4">
    <location>
        <position position="207"/>
    </location>
</feature>
<comment type="pathway">
    <text evidence="3">Amino-acid biosynthesis; L-methionine biosynthesis via de novo pathway; L-homocysteine from O-succinyl-L-homoserine: step 1/1.</text>
</comment>
<dbReference type="NCBIfam" id="TIGR01325">
    <property type="entry name" value="O_suc_HS_sulf"/>
    <property type="match status" value="1"/>
</dbReference>
<gene>
    <name evidence="3" type="primary">metZ</name>
    <name evidence="6" type="ORF">SAMN05192543_104511</name>
</gene>
<name>A0A1I3LNY7_9BURK</name>
<keyword evidence="3" id="KW-0808">Transferase</keyword>
<dbReference type="PIRSF" id="PIRSF001434">
    <property type="entry name" value="CGS"/>
    <property type="match status" value="1"/>
</dbReference>
<dbReference type="GO" id="GO:0005737">
    <property type="term" value="C:cytoplasm"/>
    <property type="evidence" value="ECO:0007669"/>
    <property type="project" value="TreeGrafter"/>
</dbReference>
<dbReference type="EC" id="2.5.1.-" evidence="3"/>
<comment type="cofactor">
    <cofactor evidence="1 3 5">
        <name>pyridoxal 5'-phosphate</name>
        <dbReference type="ChEBI" id="CHEBI:597326"/>
    </cofactor>
</comment>
<dbReference type="GO" id="GO:0016765">
    <property type="term" value="F:transferase activity, transferring alkyl or aryl (other than methyl) groups"/>
    <property type="evidence" value="ECO:0007669"/>
    <property type="project" value="UniProtKB-UniRule"/>
</dbReference>
<dbReference type="GO" id="GO:0016846">
    <property type="term" value="F:carbon-sulfur lyase activity"/>
    <property type="evidence" value="ECO:0007669"/>
    <property type="project" value="TreeGrafter"/>
</dbReference>
<dbReference type="FunFam" id="3.40.640.10:FF:000046">
    <property type="entry name" value="Cystathionine gamma-lyase"/>
    <property type="match status" value="1"/>
</dbReference>
<comment type="catalytic activity">
    <reaction evidence="3">
        <text>O-succinyl-L-homoserine + hydrogen sulfide = L-homocysteine + succinate</text>
        <dbReference type="Rhea" id="RHEA:27826"/>
        <dbReference type="ChEBI" id="CHEBI:29919"/>
        <dbReference type="ChEBI" id="CHEBI:30031"/>
        <dbReference type="ChEBI" id="CHEBI:57661"/>
        <dbReference type="ChEBI" id="CHEBI:58199"/>
    </reaction>
</comment>
<sequence length="395" mass="42628">MDDSLNFDTLSVRAGTVRSEFNEHSEAIFLTSSFCFANAAEAADRFKHSEDYYTYSRFTNPTVSMFQDRLAALEGGEACMATASGMSAILSVVMSALQSGDHLVSSQSLFGSTLGMFSQIFTRFGITTTFVDPTDLDAWKNAVHPETKMFFLETPSNPLTEIADIEAIGKIAKAVNALFVVDNCFCSPALQQPLKLGADVVMHSATKFLDGQGRVLGGALVGSRQFIMEKVFPFVRSAGPTLSAFNAWVLLKGMETLSLRVEKQSANALEIAGWLESHPAVKRVFYPGLESHPQYEIAKRQQKAGGAIVSFELKGDTPEAQRANAWRVIDSTKVCSITANLGDTRTTITHPATTTHGRITPEARAAAGITEGLIRLAVGLENAGDIRADLARGLA</sequence>
<evidence type="ECO:0000313" key="6">
    <source>
        <dbReference type="EMBL" id="SFI86413.1"/>
    </source>
</evidence>
<organism evidence="6 7">
    <name type="scientific">Paraburkholderia megapolitana</name>
    <dbReference type="NCBI Taxonomy" id="420953"/>
    <lineage>
        <taxon>Bacteria</taxon>
        <taxon>Pseudomonadati</taxon>
        <taxon>Pseudomonadota</taxon>
        <taxon>Betaproteobacteria</taxon>
        <taxon>Burkholderiales</taxon>
        <taxon>Burkholderiaceae</taxon>
        <taxon>Paraburkholderia</taxon>
    </lineage>
</organism>
<dbReference type="Gene3D" id="3.40.640.10">
    <property type="entry name" value="Type I PLP-dependent aspartate aminotransferase-like (Major domain)"/>
    <property type="match status" value="1"/>
</dbReference>
<dbReference type="PANTHER" id="PTHR11808:SF80">
    <property type="entry name" value="CYSTATHIONINE GAMMA-LYASE"/>
    <property type="match status" value="1"/>
</dbReference>
<dbReference type="SUPFAM" id="SSF53383">
    <property type="entry name" value="PLP-dependent transferases"/>
    <property type="match status" value="1"/>
</dbReference>
<evidence type="ECO:0000256" key="4">
    <source>
        <dbReference type="PIRSR" id="PIRSR001434-2"/>
    </source>
</evidence>
<evidence type="ECO:0000313" key="7">
    <source>
        <dbReference type="Proteomes" id="UP000199548"/>
    </source>
</evidence>
<dbReference type="FunFam" id="3.90.1150.10:FF:000033">
    <property type="entry name" value="Cystathionine gamma-synthase"/>
    <property type="match status" value="1"/>
</dbReference>
<comment type="subunit">
    <text evidence="3">Homotetramer.</text>
</comment>
<dbReference type="PANTHER" id="PTHR11808">
    <property type="entry name" value="TRANS-SULFURATION ENZYME FAMILY MEMBER"/>
    <property type="match status" value="1"/>
</dbReference>
<reference evidence="6 7" key="1">
    <citation type="submission" date="2016-10" db="EMBL/GenBank/DDBJ databases">
        <authorList>
            <person name="de Groot N.N."/>
        </authorList>
    </citation>
    <scope>NUCLEOTIDE SEQUENCE [LARGE SCALE GENOMIC DNA]</scope>
    <source>
        <strain evidence="6 7">LMG 23650</strain>
    </source>
</reference>
<accession>A0A1I3LNY7</accession>
<proteinExistence type="inferred from homology"/>
<comment type="similarity">
    <text evidence="3">Belongs to the trans-sulfuration enzymes family. MetZ subfamily.</text>
</comment>
<dbReference type="GO" id="GO:0019346">
    <property type="term" value="P:transsulfuration"/>
    <property type="evidence" value="ECO:0007669"/>
    <property type="project" value="InterPro"/>
</dbReference>
<dbReference type="AlphaFoldDB" id="A0A1I3LNY7"/>
<dbReference type="GO" id="GO:0030170">
    <property type="term" value="F:pyridoxal phosphate binding"/>
    <property type="evidence" value="ECO:0007669"/>
    <property type="project" value="UniProtKB-UniRule"/>
</dbReference>
<dbReference type="Proteomes" id="UP000199548">
    <property type="component" value="Unassembled WGS sequence"/>
</dbReference>
<evidence type="ECO:0000256" key="1">
    <source>
        <dbReference type="ARBA" id="ARBA00001933"/>
    </source>
</evidence>
<keyword evidence="7" id="KW-1185">Reference proteome</keyword>
<dbReference type="InterPro" id="IPR015422">
    <property type="entry name" value="PyrdxlP-dep_Trfase_small"/>
</dbReference>
<dbReference type="NCBIfam" id="NF006003">
    <property type="entry name" value="PRK08133.1"/>
    <property type="match status" value="1"/>
</dbReference>
<dbReference type="InterPro" id="IPR006234">
    <property type="entry name" value="O-succ-hSer_sulfhydrylase"/>
</dbReference>
<dbReference type="STRING" id="420953.SAMN05192543_104511"/>
<dbReference type="UniPathway" id="UPA00051">
    <property type="reaction ID" value="UER00449"/>
</dbReference>
<dbReference type="Gene3D" id="3.90.1150.10">
    <property type="entry name" value="Aspartate Aminotransferase, domain 1"/>
    <property type="match status" value="1"/>
</dbReference>
<evidence type="ECO:0000256" key="3">
    <source>
        <dbReference type="HAMAP-Rule" id="MF_02056"/>
    </source>
</evidence>
<dbReference type="RefSeq" id="WP_091012561.1">
    <property type="nucleotide sequence ID" value="NZ_CP041743.1"/>
</dbReference>
<comment type="function">
    <text evidence="3">Catalyzes the formation of L-homocysteine from O-succinyl-L-homoserine (OSHS) and hydrogen sulfide.</text>
</comment>
<dbReference type="PROSITE" id="PS00868">
    <property type="entry name" value="CYS_MET_METAB_PP"/>
    <property type="match status" value="1"/>
</dbReference>
<keyword evidence="3" id="KW-0028">Amino-acid biosynthesis</keyword>
<dbReference type="HAMAP" id="MF_02056">
    <property type="entry name" value="MetZ"/>
    <property type="match status" value="1"/>
</dbReference>
<dbReference type="GO" id="GO:0071266">
    <property type="term" value="P:'de novo' L-methionine biosynthetic process"/>
    <property type="evidence" value="ECO:0007669"/>
    <property type="project" value="UniProtKB-UniRule"/>
</dbReference>
<dbReference type="InterPro" id="IPR015421">
    <property type="entry name" value="PyrdxlP-dep_Trfase_major"/>
</dbReference>
<dbReference type="Pfam" id="PF01053">
    <property type="entry name" value="Cys_Met_Meta_PP"/>
    <property type="match status" value="1"/>
</dbReference>